<name>A0A1M7HZT3_9GAMM</name>
<organism evidence="1 2">
    <name type="scientific">Phytopseudomonas punonensis</name>
    <dbReference type="NCBI Taxonomy" id="1220495"/>
    <lineage>
        <taxon>Bacteria</taxon>
        <taxon>Pseudomonadati</taxon>
        <taxon>Pseudomonadota</taxon>
        <taxon>Gammaproteobacteria</taxon>
        <taxon>Pseudomonadales</taxon>
        <taxon>Pseudomonadaceae</taxon>
        <taxon>Phytopseudomonas</taxon>
    </lineage>
</organism>
<dbReference type="Proteomes" id="UP000184305">
    <property type="component" value="Unassembled WGS sequence"/>
</dbReference>
<gene>
    <name evidence="1" type="ORF">SAMN05216288_3477</name>
</gene>
<proteinExistence type="predicted"/>
<dbReference type="AlphaFoldDB" id="A0A1M7HZT3"/>
<dbReference type="EMBL" id="FRBQ01000004">
    <property type="protein sequence ID" value="SHM33637.1"/>
    <property type="molecule type" value="Genomic_DNA"/>
</dbReference>
<protein>
    <submittedName>
        <fullName evidence="1">Uncharacterized protein</fullName>
    </submittedName>
</protein>
<evidence type="ECO:0000313" key="2">
    <source>
        <dbReference type="Proteomes" id="UP000184305"/>
    </source>
</evidence>
<dbReference type="STRING" id="1220495.SAMN05216288_3477"/>
<evidence type="ECO:0000313" key="1">
    <source>
        <dbReference type="EMBL" id="SHM33637.1"/>
    </source>
</evidence>
<keyword evidence="2" id="KW-1185">Reference proteome</keyword>
<accession>A0A1M7HZT3</accession>
<sequence>MPANSYRSVLLSVLAFGFLCDGHAMSRHHDGDARVWVRNGVLCIGADETYEVPGFFSRKARLDQNEVVLYAVQVNRPSVQAWETSTPPGVTSSTLKLRSDTCVEYGEPIVSFENQVPPQPLKPGIYEVLLQAGDQKNRRAWFYKRFCLIGEAGDWSVKDAERVKGTNEWRCKPSHTP</sequence>
<reference evidence="2" key="1">
    <citation type="submission" date="2016-11" db="EMBL/GenBank/DDBJ databases">
        <authorList>
            <person name="Varghese N."/>
            <person name="Submissions S."/>
        </authorList>
    </citation>
    <scope>NUCLEOTIDE SEQUENCE [LARGE SCALE GENOMIC DNA]</scope>
    <source>
        <strain evidence="2">CECT 8089</strain>
    </source>
</reference>